<keyword evidence="22 24" id="KW-0472">Membrane</keyword>
<dbReference type="Pfam" id="PF00115">
    <property type="entry name" value="COX1"/>
    <property type="match status" value="1"/>
</dbReference>
<dbReference type="PROSITE" id="PS00077">
    <property type="entry name" value="COX1_CUB"/>
    <property type="match status" value="1"/>
</dbReference>
<dbReference type="InterPro" id="IPR036927">
    <property type="entry name" value="Cyt_c_oxase-like_su1_sf"/>
</dbReference>
<feature type="transmembrane region" description="Helical" evidence="25">
    <location>
        <begin position="181"/>
        <end position="208"/>
    </location>
</feature>
<evidence type="ECO:0000256" key="13">
    <source>
        <dbReference type="ARBA" id="ARBA00022723"/>
    </source>
</evidence>
<dbReference type="GO" id="GO:0020037">
    <property type="term" value="F:heme binding"/>
    <property type="evidence" value="ECO:0007669"/>
    <property type="project" value="InterPro"/>
</dbReference>
<keyword evidence="18 25" id="KW-1133">Transmembrane helix</keyword>
<evidence type="ECO:0000256" key="11">
    <source>
        <dbReference type="ARBA" id="ARBA00022660"/>
    </source>
</evidence>
<evidence type="ECO:0000256" key="6">
    <source>
        <dbReference type="ARBA" id="ARBA00011164"/>
    </source>
</evidence>
<dbReference type="SUPFAM" id="SSF81442">
    <property type="entry name" value="Cytochrome c oxidase subunit I-like"/>
    <property type="match status" value="1"/>
</dbReference>
<dbReference type="UniPathway" id="UPA00705"/>
<feature type="transmembrane region" description="Helical" evidence="25">
    <location>
        <begin position="268"/>
        <end position="289"/>
    </location>
</feature>
<evidence type="ECO:0000259" key="26">
    <source>
        <dbReference type="PROSITE" id="PS50855"/>
    </source>
</evidence>
<evidence type="ECO:0000256" key="19">
    <source>
        <dbReference type="ARBA" id="ARBA00023004"/>
    </source>
</evidence>
<keyword evidence="10 24" id="KW-0349">Heme</keyword>
<comment type="pathway">
    <text evidence="4 24">Energy metabolism; oxidative phosphorylation.</text>
</comment>
<organism evidence="27">
    <name type="scientific">Panaorus albomaculatus</name>
    <dbReference type="NCBI Taxonomy" id="300813"/>
    <lineage>
        <taxon>Eukaryota</taxon>
        <taxon>Metazoa</taxon>
        <taxon>Ecdysozoa</taxon>
        <taxon>Arthropoda</taxon>
        <taxon>Hexapoda</taxon>
        <taxon>Insecta</taxon>
        <taxon>Pterygota</taxon>
        <taxon>Neoptera</taxon>
        <taxon>Paraneoptera</taxon>
        <taxon>Hemiptera</taxon>
        <taxon>Heteroptera</taxon>
        <taxon>Panheteroptera</taxon>
        <taxon>Pentatomomorpha</taxon>
        <taxon>Lygaeoidea</taxon>
        <taxon>Rhyparochromidae</taxon>
        <taxon>Rhyparochrominae</taxon>
        <taxon>Panaorus</taxon>
    </lineage>
</organism>
<dbReference type="PRINTS" id="PR01165">
    <property type="entry name" value="CYCOXIDASEI"/>
</dbReference>
<keyword evidence="19 24" id="KW-0408">Iron</keyword>
<dbReference type="GO" id="GO:0015990">
    <property type="term" value="P:electron transport coupled proton transport"/>
    <property type="evidence" value="ECO:0007669"/>
    <property type="project" value="TreeGrafter"/>
</dbReference>
<comment type="cofactor">
    <cofactor evidence="1">
        <name>Cu cation</name>
        <dbReference type="ChEBI" id="CHEBI:23378"/>
    </cofactor>
</comment>
<comment type="function">
    <text evidence="24">Component of the cytochrome c oxidase, the last enzyme in the mitochondrial electron transport chain which drives oxidative phosphorylation. The respiratory chain contains 3 multisubunit complexes succinate dehydrogenase (complex II, CII), ubiquinol-cytochrome c oxidoreductase (cytochrome b-c1 complex, complex III, CIII) and cytochrome c oxidase (complex IV, CIV), that cooperate to transfer electrons derived from NADH and succinate to molecular oxygen, creating an electrochemical gradient over the inner membrane that drives transmembrane transport and the ATP synthase. Cytochrome c oxidase is the component of the respiratory chain that catalyzes the reduction of oxygen to water. Electrons originating from reduced cytochrome c in the intermembrane space (IMS) are transferred via the dinuclear copper A center (CU(A)) of subunit 2 and heme A of subunit 1 to the active site in subunit 1, a binuclear center (BNC) formed by heme A3 and copper B (CU(B)). The BNC reduces molecular oxygen to 2 water molecules using 4 electrons from cytochrome c in the IMS and 4 protons from the mitochondrial matrix.</text>
</comment>
<evidence type="ECO:0000256" key="22">
    <source>
        <dbReference type="ARBA" id="ARBA00023136"/>
    </source>
</evidence>
<keyword evidence="20 24" id="KW-0186">Copper</keyword>
<dbReference type="AlphaFoldDB" id="A0A1C9J9V7"/>
<evidence type="ECO:0000256" key="24">
    <source>
        <dbReference type="RuleBase" id="RU000369"/>
    </source>
</evidence>
<comment type="subcellular location">
    <subcellularLocation>
        <location evidence="3 24">Mitochondrion inner membrane</location>
        <topology evidence="3 24">Multi-pass membrane protein</topology>
    </subcellularLocation>
</comment>
<feature type="transmembrane region" description="Helical" evidence="25">
    <location>
        <begin position="337"/>
        <end position="357"/>
    </location>
</feature>
<keyword evidence="21 24" id="KW-0496">Mitochondrion</keyword>
<feature type="transmembrane region" description="Helical" evidence="25">
    <location>
        <begin position="377"/>
        <end position="398"/>
    </location>
</feature>
<keyword evidence="12 24" id="KW-0812">Transmembrane</keyword>
<comment type="subunit">
    <text evidence="6">Component of the cytochrome c oxidase (complex IV, CIV), a multisubunit enzyme composed of a catalytic core of 3 subunits and several supernumerary subunits. The complex exists as a monomer or a dimer and forms supercomplexes (SCs) in the inner mitochondrial membrane with ubiquinol-cytochrome c oxidoreductase (cytochrome b-c1 complex, complex III, CIII).</text>
</comment>
<evidence type="ECO:0000256" key="17">
    <source>
        <dbReference type="ARBA" id="ARBA00022982"/>
    </source>
</evidence>
<comment type="cofactor">
    <cofactor evidence="2">
        <name>heme</name>
        <dbReference type="ChEBI" id="CHEBI:30413"/>
    </cofactor>
</comment>
<comment type="similarity">
    <text evidence="5 24">Belongs to the heme-copper respiratory oxidase family.</text>
</comment>
<dbReference type="InterPro" id="IPR033944">
    <property type="entry name" value="Cyt_c_oxase_su1_dom"/>
</dbReference>
<keyword evidence="9 24" id="KW-0813">Transport</keyword>
<evidence type="ECO:0000256" key="12">
    <source>
        <dbReference type="ARBA" id="ARBA00022692"/>
    </source>
</evidence>
<reference evidence="27" key="1">
    <citation type="submission" date="2016-05" db="EMBL/GenBank/DDBJ databases">
        <title>First Mitochondrial Genome for the Family Rhyparochromidae (Hemiptera: Heteroptera) Reveals Novel Tandem Repeats in the Control Region.</title>
        <authorList>
            <person name="Li T."/>
        </authorList>
    </citation>
    <scope>NUCLEOTIDE SEQUENCE</scope>
</reference>
<evidence type="ECO:0000313" key="27">
    <source>
        <dbReference type="EMBL" id="AOP18548.1"/>
    </source>
</evidence>
<dbReference type="EMBL" id="KX216853">
    <property type="protein sequence ID" value="AOP18548.1"/>
    <property type="molecule type" value="Genomic_DNA"/>
</dbReference>
<feature type="domain" description="Cytochrome oxidase subunit I profile" evidence="26">
    <location>
        <begin position="1"/>
        <end position="510"/>
    </location>
</feature>
<dbReference type="CTD" id="4512"/>
<dbReference type="RefSeq" id="YP_009306191.1">
    <property type="nucleotide sequence ID" value="NC_031364.1"/>
</dbReference>
<dbReference type="FunFam" id="1.20.210.10:FF:000001">
    <property type="entry name" value="Cytochrome c oxidase subunit 1"/>
    <property type="match status" value="1"/>
</dbReference>
<evidence type="ECO:0000256" key="23">
    <source>
        <dbReference type="ARBA" id="ARBA00049512"/>
    </source>
</evidence>
<feature type="transmembrane region" description="Helical" evidence="25">
    <location>
        <begin position="301"/>
        <end position="325"/>
    </location>
</feature>
<evidence type="ECO:0000256" key="20">
    <source>
        <dbReference type="ARBA" id="ARBA00023008"/>
    </source>
</evidence>
<dbReference type="InterPro" id="IPR000883">
    <property type="entry name" value="Cyt_C_Oxase_1"/>
</dbReference>
<keyword evidence="14 24" id="KW-0999">Mitochondrion inner membrane</keyword>
<keyword evidence="15" id="KW-0460">Magnesium</keyword>
<evidence type="ECO:0000256" key="9">
    <source>
        <dbReference type="ARBA" id="ARBA00022448"/>
    </source>
</evidence>
<dbReference type="CDD" id="cd01663">
    <property type="entry name" value="Cyt_c_Oxidase_I"/>
    <property type="match status" value="1"/>
</dbReference>
<accession>A0A1C9J9V7</accession>
<dbReference type="GO" id="GO:0006123">
    <property type="term" value="P:mitochondrial electron transport, cytochrome c to oxygen"/>
    <property type="evidence" value="ECO:0007669"/>
    <property type="project" value="TreeGrafter"/>
</dbReference>
<feature type="transmembrane region" description="Helical" evidence="25">
    <location>
        <begin position="102"/>
        <end position="124"/>
    </location>
</feature>
<dbReference type="GO" id="GO:0045277">
    <property type="term" value="C:respiratory chain complex IV"/>
    <property type="evidence" value="ECO:0007669"/>
    <property type="project" value="InterPro"/>
</dbReference>
<dbReference type="PROSITE" id="PS50855">
    <property type="entry name" value="COX1"/>
    <property type="match status" value="1"/>
</dbReference>
<evidence type="ECO:0000256" key="25">
    <source>
        <dbReference type="SAM" id="Phobius"/>
    </source>
</evidence>
<dbReference type="PANTHER" id="PTHR10422:SF18">
    <property type="entry name" value="CYTOCHROME C OXIDASE SUBUNIT 1"/>
    <property type="match status" value="1"/>
</dbReference>
<dbReference type="InterPro" id="IPR023616">
    <property type="entry name" value="Cyt_c_oxase-like_su1_dom"/>
</dbReference>
<feature type="transmembrane region" description="Helical" evidence="25">
    <location>
        <begin position="448"/>
        <end position="471"/>
    </location>
</feature>
<keyword evidence="17 24" id="KW-0249">Electron transport</keyword>
<comment type="catalytic activity">
    <reaction evidence="23">
        <text>4 Fe(II)-[cytochrome c] + O2 + 8 H(+)(in) = 4 Fe(III)-[cytochrome c] + 2 H2O + 4 H(+)(out)</text>
        <dbReference type="Rhea" id="RHEA:11436"/>
        <dbReference type="Rhea" id="RHEA-COMP:10350"/>
        <dbReference type="Rhea" id="RHEA-COMP:14399"/>
        <dbReference type="ChEBI" id="CHEBI:15377"/>
        <dbReference type="ChEBI" id="CHEBI:15378"/>
        <dbReference type="ChEBI" id="CHEBI:15379"/>
        <dbReference type="ChEBI" id="CHEBI:29033"/>
        <dbReference type="ChEBI" id="CHEBI:29034"/>
        <dbReference type="EC" id="7.1.1.9"/>
    </reaction>
    <physiologicalReaction direction="left-to-right" evidence="23">
        <dbReference type="Rhea" id="RHEA:11437"/>
    </physiologicalReaction>
</comment>
<keyword evidence="16" id="KW-1278">Translocase</keyword>
<dbReference type="GO" id="GO:0004129">
    <property type="term" value="F:cytochrome-c oxidase activity"/>
    <property type="evidence" value="ECO:0007669"/>
    <property type="project" value="UniProtKB-EC"/>
</dbReference>
<evidence type="ECO:0000256" key="5">
    <source>
        <dbReference type="ARBA" id="ARBA00009578"/>
    </source>
</evidence>
<evidence type="ECO:0000256" key="2">
    <source>
        <dbReference type="ARBA" id="ARBA00001971"/>
    </source>
</evidence>
<feature type="transmembrane region" description="Helical" evidence="25">
    <location>
        <begin position="144"/>
        <end position="169"/>
    </location>
</feature>
<dbReference type="PANTHER" id="PTHR10422">
    <property type="entry name" value="CYTOCHROME C OXIDASE SUBUNIT 1"/>
    <property type="match status" value="1"/>
</dbReference>
<evidence type="ECO:0000256" key="21">
    <source>
        <dbReference type="ARBA" id="ARBA00023128"/>
    </source>
</evidence>
<evidence type="ECO:0000256" key="10">
    <source>
        <dbReference type="ARBA" id="ARBA00022617"/>
    </source>
</evidence>
<feature type="transmembrane region" description="Helical" evidence="25">
    <location>
        <begin position="12"/>
        <end position="35"/>
    </location>
</feature>
<evidence type="ECO:0000256" key="7">
    <source>
        <dbReference type="ARBA" id="ARBA00012949"/>
    </source>
</evidence>
<dbReference type="EC" id="7.1.1.9" evidence="7 24"/>
<feature type="transmembrane region" description="Helical" evidence="25">
    <location>
        <begin position="410"/>
        <end position="428"/>
    </location>
</feature>
<dbReference type="GeneID" id="29288535"/>
<keyword evidence="11 24" id="KW-0679">Respiratory chain</keyword>
<feature type="transmembrane region" description="Helical" evidence="25">
    <location>
        <begin position="55"/>
        <end position="81"/>
    </location>
</feature>
<evidence type="ECO:0000256" key="16">
    <source>
        <dbReference type="ARBA" id="ARBA00022967"/>
    </source>
</evidence>
<proteinExistence type="inferred from homology"/>
<evidence type="ECO:0000256" key="3">
    <source>
        <dbReference type="ARBA" id="ARBA00004448"/>
    </source>
</evidence>
<geneLocation type="mitochondrion" evidence="27"/>
<dbReference type="InterPro" id="IPR023615">
    <property type="entry name" value="Cyt_c_Oxase_su1_BS"/>
</dbReference>
<evidence type="ECO:0000256" key="8">
    <source>
        <dbReference type="ARBA" id="ARBA00015947"/>
    </source>
</evidence>
<evidence type="ECO:0000256" key="18">
    <source>
        <dbReference type="ARBA" id="ARBA00022989"/>
    </source>
</evidence>
<evidence type="ECO:0000256" key="14">
    <source>
        <dbReference type="ARBA" id="ARBA00022792"/>
    </source>
</evidence>
<feature type="transmembrane region" description="Helical" evidence="25">
    <location>
        <begin position="228"/>
        <end position="256"/>
    </location>
</feature>
<dbReference type="Gene3D" id="1.20.210.10">
    <property type="entry name" value="Cytochrome c oxidase-like, subunit I domain"/>
    <property type="match status" value="1"/>
</dbReference>
<sequence>MNKWLFSTNHKDIGTLYFIFGMWSGMIGSSLSWIIRIELGQPGMFIGDDQIYNVIVTAHAFIMIFFMVMPIMIGGFGNWLVPLMIGAPDMAFPRMNNMSFWLLPPSLTLLMSSSLIETGAGTGWTVYPPLSNSLFHSGASVDLAIFSLHLAGVSSILGAINFISTIINMKPAGMSPERIPLFVWSVGITALLLLLSLPVLAGAITMLLTDRNFNTSFFDPTGGGDPILYQHLFWFFGHPEVYILILPGFGLISHIIMQESGKNETFGVLGMIYAMLAIGILGFIVWAHHMFTVGMDVDTRAYFTSATMIIAVPTGIKIFSWLATLHGMKLSYSPSMLWALGFVFLFTMGGLTGIILANSSIDIILHDTYYVVAHFHYVLSMGAVFAIMGSFIQWYPLFTGVTLKNKWLKIQFMIMFLGVNMTFFPQHFLGLSGMPRRYSDYPDSYSTWNIISSMGSTMSMIGIMMFIMILWESMISKRSIIFSNNTTSSIEWFQKTPPMEHSYHELPMLTS</sequence>
<name>A0A1C9J9V7_9HEMI</name>
<dbReference type="GO" id="GO:0005743">
    <property type="term" value="C:mitochondrial inner membrane"/>
    <property type="evidence" value="ECO:0007669"/>
    <property type="project" value="UniProtKB-SubCell"/>
</dbReference>
<evidence type="ECO:0000256" key="1">
    <source>
        <dbReference type="ARBA" id="ARBA00001935"/>
    </source>
</evidence>
<protein>
    <recommendedName>
        <fullName evidence="8 24">Cytochrome c oxidase subunit 1</fullName>
        <ecNumber evidence="7 24">7.1.1.9</ecNumber>
    </recommendedName>
</protein>
<evidence type="ECO:0000256" key="15">
    <source>
        <dbReference type="ARBA" id="ARBA00022842"/>
    </source>
</evidence>
<keyword evidence="13 24" id="KW-0479">Metal-binding</keyword>
<evidence type="ECO:0000256" key="4">
    <source>
        <dbReference type="ARBA" id="ARBA00004673"/>
    </source>
</evidence>
<gene>
    <name evidence="27" type="primary">COX1</name>
</gene>
<dbReference type="GO" id="GO:0046872">
    <property type="term" value="F:metal ion binding"/>
    <property type="evidence" value="ECO:0007669"/>
    <property type="project" value="UniProtKB-KW"/>
</dbReference>